<feature type="compositionally biased region" description="Low complexity" evidence="7">
    <location>
        <begin position="93"/>
        <end position="103"/>
    </location>
</feature>
<dbReference type="CDD" id="cd00067">
    <property type="entry name" value="GAL4"/>
    <property type="match status" value="1"/>
</dbReference>
<dbReference type="GO" id="GO:0003677">
    <property type="term" value="F:DNA binding"/>
    <property type="evidence" value="ECO:0007669"/>
    <property type="project" value="UniProtKB-KW"/>
</dbReference>
<evidence type="ECO:0000256" key="7">
    <source>
        <dbReference type="SAM" id="MobiDB-lite"/>
    </source>
</evidence>
<dbReference type="AlphaFoldDB" id="A0A317X8P4"/>
<comment type="caution">
    <text evidence="9">The sequence shown here is derived from an EMBL/GenBank/DDBJ whole genome shotgun (WGS) entry which is preliminary data.</text>
</comment>
<dbReference type="InterPro" id="IPR007219">
    <property type="entry name" value="XnlR_reg_dom"/>
</dbReference>
<dbReference type="EMBL" id="MSFK01000003">
    <property type="protein sequence ID" value="PWY94983.1"/>
    <property type="molecule type" value="Genomic_DNA"/>
</dbReference>
<dbReference type="InterPro" id="IPR036864">
    <property type="entry name" value="Zn2-C6_fun-type_DNA-bd_sf"/>
</dbReference>
<sequence length="651" mass="73475">MNAARIQKLPHKQTSSTARLSCVGCTKRKVKCDRLIPCTNCRTAGVLCVPVERRRLPRGRSRRPETVSSQVPMGHDGTIVSSQLPRGSWFPESTSSDSMSMTSPSGGMFNHSIQASHPTTGLDGTRRRMAWDQTNSPGWVIDPCPQFIPNEALFHWTGAASYRERQQLLQIYLSQVDPIVKIIHGPSLRAHLLEGKCYLNYGPWHPAPAALASAVYYAASCTLSPETCLSSFGTDKASLISKYQNESRYALERVDYVLTEDLTVLQAFVISLIAMRCHDRTRRFWTMLALALRIAQALSLHDPNPPFPMKAFEREMRRRLWHAIGWLDIQASLSSASEPMMQTSWLRFQPFLDLNDDEFSADLEIQVSTGRKISETSLFHVLSYAQETTRYLTIPNSTRSTNARRQQTLTFKKRTDELLVGIQPDKNNFHWYLKELAHSIEVFLQLLAVRPPQKNPVFEPCPVTNVRTLRLAVEALDSRRRVYSSAKTQQWRWIHPLFFPWQALAVALAEVQVCDDIRLVESIWPLIEQTYLSFNTLDIESPTGRLRQLMHDMMERARMSYNRMLLVSLGDESGGSILSWGLLSSMLQPGTGHQADESWIQVADVGNETWVDRDLIDLGSLGPGFHDTNSAGFGVDDPCALPASDSVVLLQ</sequence>
<comment type="subcellular location">
    <subcellularLocation>
        <location evidence="1">Nucleus</location>
    </subcellularLocation>
</comment>
<dbReference type="Pfam" id="PF04082">
    <property type="entry name" value="Fungal_trans"/>
    <property type="match status" value="1"/>
</dbReference>
<dbReference type="InterPro" id="IPR001138">
    <property type="entry name" value="Zn2Cys6_DnaBD"/>
</dbReference>
<evidence type="ECO:0000256" key="1">
    <source>
        <dbReference type="ARBA" id="ARBA00004123"/>
    </source>
</evidence>
<gene>
    <name evidence="9" type="ORF">BO94DRAFT_507818</name>
</gene>
<dbReference type="GO" id="GO:0000981">
    <property type="term" value="F:DNA-binding transcription factor activity, RNA polymerase II-specific"/>
    <property type="evidence" value="ECO:0007669"/>
    <property type="project" value="InterPro"/>
</dbReference>
<feature type="region of interest" description="Disordered" evidence="7">
    <location>
        <begin position="57"/>
        <end position="103"/>
    </location>
</feature>
<dbReference type="InterPro" id="IPR050613">
    <property type="entry name" value="Sec_Metabolite_Reg"/>
</dbReference>
<dbReference type="PROSITE" id="PS50048">
    <property type="entry name" value="ZN2_CY6_FUNGAL_2"/>
    <property type="match status" value="1"/>
</dbReference>
<dbReference type="GO" id="GO:0005634">
    <property type="term" value="C:nucleus"/>
    <property type="evidence" value="ECO:0007669"/>
    <property type="project" value="UniProtKB-SubCell"/>
</dbReference>
<dbReference type="PANTHER" id="PTHR31001">
    <property type="entry name" value="UNCHARACTERIZED TRANSCRIPTIONAL REGULATORY PROTEIN"/>
    <property type="match status" value="1"/>
</dbReference>
<evidence type="ECO:0000256" key="2">
    <source>
        <dbReference type="ARBA" id="ARBA00022723"/>
    </source>
</evidence>
<evidence type="ECO:0000313" key="10">
    <source>
        <dbReference type="Proteomes" id="UP000246702"/>
    </source>
</evidence>
<keyword evidence="5" id="KW-0804">Transcription</keyword>
<dbReference type="Proteomes" id="UP000246702">
    <property type="component" value="Unassembled WGS sequence"/>
</dbReference>
<keyword evidence="6" id="KW-0539">Nucleus</keyword>
<evidence type="ECO:0000256" key="6">
    <source>
        <dbReference type="ARBA" id="ARBA00023242"/>
    </source>
</evidence>
<organism evidence="9 10">
    <name type="scientific">Aspergillus sclerotioniger CBS 115572</name>
    <dbReference type="NCBI Taxonomy" id="1450535"/>
    <lineage>
        <taxon>Eukaryota</taxon>
        <taxon>Fungi</taxon>
        <taxon>Dikarya</taxon>
        <taxon>Ascomycota</taxon>
        <taxon>Pezizomycotina</taxon>
        <taxon>Eurotiomycetes</taxon>
        <taxon>Eurotiomycetidae</taxon>
        <taxon>Eurotiales</taxon>
        <taxon>Aspergillaceae</taxon>
        <taxon>Aspergillus</taxon>
        <taxon>Aspergillus subgen. Circumdati</taxon>
    </lineage>
</organism>
<keyword evidence="2" id="KW-0479">Metal-binding</keyword>
<dbReference type="SUPFAM" id="SSF57701">
    <property type="entry name" value="Zn2/Cys6 DNA-binding domain"/>
    <property type="match status" value="1"/>
</dbReference>
<proteinExistence type="predicted"/>
<protein>
    <recommendedName>
        <fullName evidence="8">Zn(2)-C6 fungal-type domain-containing protein</fullName>
    </recommendedName>
</protein>
<evidence type="ECO:0000259" key="8">
    <source>
        <dbReference type="PROSITE" id="PS50048"/>
    </source>
</evidence>
<dbReference type="CDD" id="cd12148">
    <property type="entry name" value="fungal_TF_MHR"/>
    <property type="match status" value="1"/>
</dbReference>
<dbReference type="SMART" id="SM00066">
    <property type="entry name" value="GAL4"/>
    <property type="match status" value="1"/>
</dbReference>
<dbReference type="RefSeq" id="XP_025471744.1">
    <property type="nucleotide sequence ID" value="XM_025609636.1"/>
</dbReference>
<keyword evidence="3" id="KW-0805">Transcription regulation</keyword>
<dbReference type="GO" id="GO:0008270">
    <property type="term" value="F:zinc ion binding"/>
    <property type="evidence" value="ECO:0007669"/>
    <property type="project" value="InterPro"/>
</dbReference>
<name>A0A317X8P4_9EURO</name>
<evidence type="ECO:0000256" key="4">
    <source>
        <dbReference type="ARBA" id="ARBA00023125"/>
    </source>
</evidence>
<evidence type="ECO:0000256" key="5">
    <source>
        <dbReference type="ARBA" id="ARBA00023163"/>
    </source>
</evidence>
<keyword evidence="4" id="KW-0238">DNA-binding</keyword>
<dbReference type="GO" id="GO:0006351">
    <property type="term" value="P:DNA-templated transcription"/>
    <property type="evidence" value="ECO:0007669"/>
    <property type="project" value="InterPro"/>
</dbReference>
<feature type="domain" description="Zn(2)-C6 fungal-type" evidence="8">
    <location>
        <begin position="21"/>
        <end position="49"/>
    </location>
</feature>
<dbReference type="Gene3D" id="4.10.240.10">
    <property type="entry name" value="Zn(2)-C6 fungal-type DNA-binding domain"/>
    <property type="match status" value="1"/>
</dbReference>
<dbReference type="PROSITE" id="PS00463">
    <property type="entry name" value="ZN2_CY6_FUNGAL_1"/>
    <property type="match status" value="1"/>
</dbReference>
<evidence type="ECO:0000256" key="3">
    <source>
        <dbReference type="ARBA" id="ARBA00023015"/>
    </source>
</evidence>
<dbReference type="GeneID" id="37111779"/>
<accession>A0A317X8P4</accession>
<dbReference type="Pfam" id="PF00172">
    <property type="entry name" value="Zn_clus"/>
    <property type="match status" value="1"/>
</dbReference>
<dbReference type="OrthoDB" id="435881at2759"/>
<dbReference type="PANTHER" id="PTHR31001:SF50">
    <property type="entry name" value="ZN(II)2CYS6 TRANSCRIPTION FACTOR (EUROFUNG)"/>
    <property type="match status" value="1"/>
</dbReference>
<reference evidence="9 10" key="1">
    <citation type="submission" date="2016-12" db="EMBL/GenBank/DDBJ databases">
        <title>The genomes of Aspergillus section Nigri reveals drivers in fungal speciation.</title>
        <authorList>
            <consortium name="DOE Joint Genome Institute"/>
            <person name="Vesth T.C."/>
            <person name="Nybo J."/>
            <person name="Theobald S."/>
            <person name="Brandl J."/>
            <person name="Frisvad J.C."/>
            <person name="Nielsen K.F."/>
            <person name="Lyhne E.K."/>
            <person name="Kogle M.E."/>
            <person name="Kuo A."/>
            <person name="Riley R."/>
            <person name="Clum A."/>
            <person name="Nolan M."/>
            <person name="Lipzen A."/>
            <person name="Salamov A."/>
            <person name="Henrissat B."/>
            <person name="Wiebenga A."/>
            <person name="De Vries R.P."/>
            <person name="Grigoriev I.V."/>
            <person name="Mortensen U.H."/>
            <person name="Andersen M.R."/>
            <person name="Baker S.E."/>
        </authorList>
    </citation>
    <scope>NUCLEOTIDE SEQUENCE [LARGE SCALE GENOMIC DNA]</scope>
    <source>
        <strain evidence="9 10">CBS 115572</strain>
    </source>
</reference>
<dbReference type="GO" id="GO:0009893">
    <property type="term" value="P:positive regulation of metabolic process"/>
    <property type="evidence" value="ECO:0007669"/>
    <property type="project" value="UniProtKB-ARBA"/>
</dbReference>
<keyword evidence="10" id="KW-1185">Reference proteome</keyword>
<evidence type="ECO:0000313" key="9">
    <source>
        <dbReference type="EMBL" id="PWY94983.1"/>
    </source>
</evidence>